<dbReference type="Gene3D" id="1.25.40.10">
    <property type="entry name" value="Tetratricopeptide repeat domain"/>
    <property type="match status" value="2"/>
</dbReference>
<dbReference type="GO" id="GO:0009451">
    <property type="term" value="P:RNA modification"/>
    <property type="evidence" value="ECO:0007669"/>
    <property type="project" value="InterPro"/>
</dbReference>
<feature type="compositionally biased region" description="Polar residues" evidence="3">
    <location>
        <begin position="487"/>
        <end position="505"/>
    </location>
</feature>
<dbReference type="FunFam" id="1.25.40.10:FF:000285">
    <property type="entry name" value="Pentatricopeptide repeat-containing protein, chloroplastic"/>
    <property type="match status" value="2"/>
</dbReference>
<dbReference type="InterPro" id="IPR011990">
    <property type="entry name" value="TPR-like_helical_dom_sf"/>
</dbReference>
<dbReference type="PANTHER" id="PTHR47926:SF347">
    <property type="entry name" value="PENTATRICOPEPTIDE REPEAT-CONTAINING PROTEIN"/>
    <property type="match status" value="1"/>
</dbReference>
<feature type="region of interest" description="Disordered" evidence="3">
    <location>
        <begin position="382"/>
        <end position="401"/>
    </location>
</feature>
<feature type="compositionally biased region" description="Basic and acidic residues" evidence="3">
    <location>
        <begin position="386"/>
        <end position="395"/>
    </location>
</feature>
<dbReference type="AlphaFoldDB" id="A0A7J7DE79"/>
<dbReference type="PROSITE" id="PS51375">
    <property type="entry name" value="PPR"/>
    <property type="match status" value="2"/>
</dbReference>
<feature type="compositionally biased region" description="Acidic residues" evidence="3">
    <location>
        <begin position="436"/>
        <end position="450"/>
    </location>
</feature>
<dbReference type="Pfam" id="PF23403">
    <property type="entry name" value="LTI65_LTI78_N"/>
    <property type="match status" value="1"/>
</dbReference>
<dbReference type="PANTHER" id="PTHR47926">
    <property type="entry name" value="PENTATRICOPEPTIDE REPEAT-CONTAINING PROTEIN"/>
    <property type="match status" value="1"/>
</dbReference>
<dbReference type="InParanoid" id="A0A7J7DE79"/>
<dbReference type="Pfam" id="PF13041">
    <property type="entry name" value="PPR_2"/>
    <property type="match status" value="2"/>
</dbReference>
<feature type="compositionally biased region" description="Basic and acidic residues" evidence="3">
    <location>
        <begin position="466"/>
        <end position="486"/>
    </location>
</feature>
<keyword evidence="1" id="KW-0677">Repeat</keyword>
<evidence type="ECO:0000256" key="3">
    <source>
        <dbReference type="SAM" id="MobiDB-lite"/>
    </source>
</evidence>
<dbReference type="GO" id="GO:0003723">
    <property type="term" value="F:RNA binding"/>
    <property type="evidence" value="ECO:0007669"/>
    <property type="project" value="InterPro"/>
</dbReference>
<dbReference type="Pfam" id="PF23399">
    <property type="entry name" value="LTI65_PGEED"/>
    <property type="match status" value="1"/>
</dbReference>
<keyword evidence="7" id="KW-1185">Reference proteome</keyword>
<dbReference type="InterPro" id="IPR002885">
    <property type="entry name" value="PPR_rpt"/>
</dbReference>
<reference evidence="6 7" key="1">
    <citation type="journal article" date="2020" name="Nat. Commun.">
        <title>Genome of Tripterygium wilfordii and identification of cytochrome P450 involved in triptolide biosynthesis.</title>
        <authorList>
            <person name="Tu L."/>
            <person name="Su P."/>
            <person name="Zhang Z."/>
            <person name="Gao L."/>
            <person name="Wang J."/>
            <person name="Hu T."/>
            <person name="Zhou J."/>
            <person name="Zhang Y."/>
            <person name="Zhao Y."/>
            <person name="Liu Y."/>
            <person name="Song Y."/>
            <person name="Tong Y."/>
            <person name="Lu Y."/>
            <person name="Yang J."/>
            <person name="Xu C."/>
            <person name="Jia M."/>
            <person name="Peters R.J."/>
            <person name="Huang L."/>
            <person name="Gao W."/>
        </authorList>
    </citation>
    <scope>NUCLEOTIDE SEQUENCE [LARGE SCALE GENOMIC DNA]</scope>
    <source>
        <strain evidence="7">cv. XIE 37</strain>
        <tissue evidence="6">Leaf</tissue>
    </source>
</reference>
<dbReference type="InterPro" id="IPR057059">
    <property type="entry name" value="LTI65/LTI78_PGEED"/>
</dbReference>
<evidence type="ECO:0000256" key="1">
    <source>
        <dbReference type="ARBA" id="ARBA00022737"/>
    </source>
</evidence>
<dbReference type="Proteomes" id="UP000593562">
    <property type="component" value="Unassembled WGS sequence"/>
</dbReference>
<evidence type="ECO:0000313" key="6">
    <source>
        <dbReference type="EMBL" id="KAF5744579.1"/>
    </source>
</evidence>
<dbReference type="NCBIfam" id="TIGR00756">
    <property type="entry name" value="PPR"/>
    <property type="match status" value="3"/>
</dbReference>
<organism evidence="6 7">
    <name type="scientific">Tripterygium wilfordii</name>
    <name type="common">Thunder God vine</name>
    <dbReference type="NCBI Taxonomy" id="458696"/>
    <lineage>
        <taxon>Eukaryota</taxon>
        <taxon>Viridiplantae</taxon>
        <taxon>Streptophyta</taxon>
        <taxon>Embryophyta</taxon>
        <taxon>Tracheophyta</taxon>
        <taxon>Spermatophyta</taxon>
        <taxon>Magnoliopsida</taxon>
        <taxon>eudicotyledons</taxon>
        <taxon>Gunneridae</taxon>
        <taxon>Pentapetalae</taxon>
        <taxon>rosids</taxon>
        <taxon>fabids</taxon>
        <taxon>Celastrales</taxon>
        <taxon>Celastraceae</taxon>
        <taxon>Tripterygium</taxon>
    </lineage>
</organism>
<name>A0A7J7DE79_TRIWF</name>
<feature type="domain" description="LTI65/LTI78 N-terminal" evidence="5">
    <location>
        <begin position="396"/>
        <end position="461"/>
    </location>
</feature>
<feature type="compositionally biased region" description="Polar residues" evidence="3">
    <location>
        <begin position="514"/>
        <end position="538"/>
    </location>
</feature>
<protein>
    <submittedName>
        <fullName evidence="6">Pentatricopeptide repeat-containing protein</fullName>
    </submittedName>
</protein>
<dbReference type="InterPro" id="IPR056605">
    <property type="entry name" value="LTI65_LTI78_N"/>
</dbReference>
<sequence length="711" mass="78635">MNASSNVSSRLWHTFYVQRAAGRTHQLISRALTTCNNGDVTGLQEDCDSSENYRQVDLDLISQLQHYHHHGCLSNPYFLNKTISCCARWSFLDVGIQVHSTIVKLGFTSNLHICTALVDMYGKCSEVKTAHKLFNEMPERNVVTWNSLIYGYMHVECPEVAVQIFIKLLRAGLVPSSFSFSTCLAGCAEMGHLDFGTQVHGLCLKAGFSNNVVVGTVLIDMYSKGCNVEYAKRVFDCLDNRNVVTWTSVVTGYANNGEPDVAMLLAREMLQLGIRTNYVTYNCLLTSFSSPSCFIYCKQVHCRIILEGLESNMYIEVTLLTAYSKCSDSLEDFLKILELWPDDHATYVLISNLLAKWGSWDDAAEVRKLMWEASRWSPHTSPTFASHHDAEDDHGHHHKKSVLAKVKERAKKWRHSLSKKKHGDEDNTTPSWGVSLDDEEDDEEDDEGDPEYLGAPMYESELASDVYKETARQHPRADPVIPEKHVLSNSVNPGTDSNLKHSSPLKTIPETVANEKQSTPNKTTAETVTNDKPSSPTKTIAETLSEKLAPAYATISGATHAITNRIQGLSVSASPPAAKPTLAASAPATTEHVSSAGEEIWDKGVSMKEYIMHKFEPGEDERALSQVISEAMSPKKTPGSPGVVDMVREAVSSLLRNEESPQSTAVQSATNAATNVPIPATTNSFQNIPISTNAHHQVVEEENLERLLQTN</sequence>
<evidence type="ECO:0000259" key="4">
    <source>
        <dbReference type="Pfam" id="PF23399"/>
    </source>
</evidence>
<evidence type="ECO:0000259" key="5">
    <source>
        <dbReference type="Pfam" id="PF23403"/>
    </source>
</evidence>
<evidence type="ECO:0000313" key="7">
    <source>
        <dbReference type="Proteomes" id="UP000593562"/>
    </source>
</evidence>
<feature type="domain" description="LTI65/LTI78 PGEED repeat" evidence="4">
    <location>
        <begin position="602"/>
        <end position="632"/>
    </location>
</feature>
<accession>A0A7J7DE79</accession>
<dbReference type="InterPro" id="IPR046960">
    <property type="entry name" value="PPR_At4g14850-like_plant"/>
</dbReference>
<gene>
    <name evidence="6" type="ORF">HS088_TW07G00154</name>
</gene>
<feature type="repeat" description="PPR" evidence="2">
    <location>
        <begin position="242"/>
        <end position="276"/>
    </location>
</feature>
<comment type="caution">
    <text evidence="6">The sequence shown here is derived from an EMBL/GenBank/DDBJ whole genome shotgun (WGS) entry which is preliminary data.</text>
</comment>
<evidence type="ECO:0000256" key="2">
    <source>
        <dbReference type="PROSITE-ProRule" id="PRU00708"/>
    </source>
</evidence>
<feature type="repeat" description="PPR" evidence="2">
    <location>
        <begin position="141"/>
        <end position="175"/>
    </location>
</feature>
<proteinExistence type="predicted"/>
<dbReference type="EMBL" id="JAAARO010000007">
    <property type="protein sequence ID" value="KAF5744579.1"/>
    <property type="molecule type" value="Genomic_DNA"/>
</dbReference>
<feature type="region of interest" description="Disordered" evidence="3">
    <location>
        <begin position="414"/>
        <end position="454"/>
    </location>
</feature>
<feature type="region of interest" description="Disordered" evidence="3">
    <location>
        <begin position="466"/>
        <end position="538"/>
    </location>
</feature>